<organism evidence="1 2">
    <name type="scientific">Thiothrix eikelboomii</name>
    <dbReference type="NCBI Taxonomy" id="92487"/>
    <lineage>
        <taxon>Bacteria</taxon>
        <taxon>Pseudomonadati</taxon>
        <taxon>Pseudomonadota</taxon>
        <taxon>Gammaproteobacteria</taxon>
        <taxon>Thiotrichales</taxon>
        <taxon>Thiotrichaceae</taxon>
        <taxon>Thiothrix</taxon>
    </lineage>
</organism>
<dbReference type="OrthoDB" id="9832177at2"/>
<protein>
    <submittedName>
        <fullName evidence="1">Uncharacterized protein</fullName>
    </submittedName>
</protein>
<evidence type="ECO:0000313" key="2">
    <source>
        <dbReference type="Proteomes" id="UP000190460"/>
    </source>
</evidence>
<dbReference type="RefSeq" id="WP_078921979.1">
    <property type="nucleotide sequence ID" value="NZ_FUYB01000005.1"/>
</dbReference>
<sequence>MTIIRSIASEGAYDTLFIQGKNRNIDLGLRVHLEADQQLHIQQLVIENTFLPLVKSGDGLLSIGRLQIKDFGGDGINLWGNGLSIHQLIVRNSTPTRPYHTLRVTALTETQILAALQASKQQVYDWRLLQWLETQENGQTVFYSPGYHSDIALQAYRPKPKTVTSRYFLPPNQTSEPSSEFMPLHLPVEQLETLALNFAPSPLDLVTGSQARSLTMISPINRLLDQVAETPYSLELDTKNRIRAIDLHVPLANPQLKAPIPNAPEDLAGIAEVTIRELDIQTNDANSQLFMLSEQQRYRNFKIGTDKIVINCRYPWWFVANTLEDSVIGNANKVQINQGRSSLAKVRIGDGQDNSKYCIKPSSCSTGEVSLVGLGKTGHVVPTTVRIL</sequence>
<keyword evidence="2" id="KW-1185">Reference proteome</keyword>
<proteinExistence type="predicted"/>
<dbReference type="EMBL" id="FUYB01000005">
    <property type="protein sequence ID" value="SKA75320.1"/>
    <property type="molecule type" value="Genomic_DNA"/>
</dbReference>
<dbReference type="STRING" id="92487.SAMN02745130_01506"/>
<dbReference type="AlphaFoldDB" id="A0A1T4WDF5"/>
<reference evidence="1 2" key="1">
    <citation type="submission" date="2017-02" db="EMBL/GenBank/DDBJ databases">
        <authorList>
            <person name="Peterson S.W."/>
        </authorList>
    </citation>
    <scope>NUCLEOTIDE SEQUENCE [LARGE SCALE GENOMIC DNA]</scope>
    <source>
        <strain evidence="1 2">ATCC 49788</strain>
    </source>
</reference>
<name>A0A1T4WDF5_9GAMM</name>
<gene>
    <name evidence="1" type="ORF">SAMN02745130_01506</name>
</gene>
<dbReference type="Proteomes" id="UP000190460">
    <property type="component" value="Unassembled WGS sequence"/>
</dbReference>
<evidence type="ECO:0000313" key="1">
    <source>
        <dbReference type="EMBL" id="SKA75320.1"/>
    </source>
</evidence>
<accession>A0A1T4WDF5</accession>